<dbReference type="Proteomes" id="UP000314616">
    <property type="component" value="Chromosome"/>
</dbReference>
<keyword evidence="2" id="KW-0732">Signal</keyword>
<evidence type="ECO:0000256" key="1">
    <source>
        <dbReference type="SAM" id="MobiDB-lite"/>
    </source>
</evidence>
<evidence type="ECO:0000313" key="4">
    <source>
        <dbReference type="Proteomes" id="UP000314616"/>
    </source>
</evidence>
<reference evidence="3 4" key="1">
    <citation type="submission" date="2019-05" db="EMBL/GenBank/DDBJ databases">
        <title>Georgenia *** sp. nov., and Georgenia *** sp. nov., isolated from the intestinal contents of plateau pika (Ochotona curzoniae) in the Qinghai-Tibet plateau of China.</title>
        <authorList>
            <person name="Tian Z."/>
        </authorList>
    </citation>
    <scope>NUCLEOTIDE SEQUENCE [LARGE SCALE GENOMIC DNA]</scope>
    <source>
        <strain evidence="3 4">Z443</strain>
    </source>
</reference>
<evidence type="ECO:0008006" key="5">
    <source>
        <dbReference type="Google" id="ProtNLM"/>
    </source>
</evidence>
<feature type="compositionally biased region" description="Polar residues" evidence="1">
    <location>
        <begin position="37"/>
        <end position="47"/>
    </location>
</feature>
<dbReference type="KEGG" id="gyu:FE374_11710"/>
<accession>A0A5B8C7U4</accession>
<dbReference type="EMBL" id="CP040915">
    <property type="protein sequence ID" value="QDC25182.1"/>
    <property type="molecule type" value="Genomic_DNA"/>
</dbReference>
<sequence>MKRSATMAVLAAAGILVSVTGAHATTTDLEGTGETTMPQVETDTPRTSCAAPDAAADVALARTLAPAAHGAAVFAALRGEDLSRGWAADGARLAARGAAYQARSAPVVRDAAVPTDPVVDLAAYGTAVFTALVEQGVPRGFAASGARSAAQAAAYNAWRGIETVSYGVTVAPATLRPFDVPEDTDEAWYCLL</sequence>
<name>A0A5B8C7U4_9MICO</name>
<feature type="region of interest" description="Disordered" evidence="1">
    <location>
        <begin position="27"/>
        <end position="49"/>
    </location>
</feature>
<feature type="compositionally biased region" description="Low complexity" evidence="1">
    <location>
        <begin position="27"/>
        <end position="36"/>
    </location>
</feature>
<proteinExistence type="predicted"/>
<evidence type="ECO:0000256" key="2">
    <source>
        <dbReference type="SAM" id="SignalP"/>
    </source>
</evidence>
<evidence type="ECO:0000313" key="3">
    <source>
        <dbReference type="EMBL" id="QDC25182.1"/>
    </source>
</evidence>
<dbReference type="AlphaFoldDB" id="A0A5B8C7U4"/>
<feature type="signal peptide" evidence="2">
    <location>
        <begin position="1"/>
        <end position="24"/>
    </location>
</feature>
<gene>
    <name evidence="3" type="ORF">FE374_11710</name>
</gene>
<protein>
    <recommendedName>
        <fullName evidence="5">SCP domain-containing protein</fullName>
    </recommendedName>
</protein>
<organism evidence="3 4">
    <name type="scientific">Georgenia yuyongxinii</name>
    <dbReference type="NCBI Taxonomy" id="2589797"/>
    <lineage>
        <taxon>Bacteria</taxon>
        <taxon>Bacillati</taxon>
        <taxon>Actinomycetota</taxon>
        <taxon>Actinomycetes</taxon>
        <taxon>Micrococcales</taxon>
        <taxon>Bogoriellaceae</taxon>
        <taxon>Georgenia</taxon>
    </lineage>
</organism>
<feature type="chain" id="PRO_5023081210" description="SCP domain-containing protein" evidence="2">
    <location>
        <begin position="25"/>
        <end position="192"/>
    </location>
</feature>
<dbReference type="RefSeq" id="WP_139929275.1">
    <property type="nucleotide sequence ID" value="NZ_CP040915.1"/>
</dbReference>